<feature type="signal peptide" evidence="1">
    <location>
        <begin position="1"/>
        <end position="22"/>
    </location>
</feature>
<keyword evidence="1" id="KW-0732">Signal</keyword>
<feature type="chain" id="PRO_5045054962" evidence="1">
    <location>
        <begin position="23"/>
        <end position="159"/>
    </location>
</feature>
<evidence type="ECO:0000313" key="2">
    <source>
        <dbReference type="EMBL" id="MDN3688923.1"/>
    </source>
</evidence>
<proteinExistence type="predicted"/>
<sequence>MKNKIHLIALLLICSLISSCESDDLNYQNDFENSQKAWLDFKESTDNSYQYTVTSGTWAGSSWETTISVSNGEITQRHFKYTITEGLSDDISEEDLEWTENENGIGSHDFGVAAEPMSLDEVYNKAKEDWLVKRENTKTYFDTENNGLISRAGYVDNIV</sequence>
<keyword evidence="3" id="KW-1185">Reference proteome</keyword>
<comment type="caution">
    <text evidence="2">The sequence shown here is derived from an EMBL/GenBank/DDBJ whole genome shotgun (WGS) entry which is preliminary data.</text>
</comment>
<accession>A0ABT8CAU6</accession>
<evidence type="ECO:0000256" key="1">
    <source>
        <dbReference type="SAM" id="SignalP"/>
    </source>
</evidence>
<dbReference type="EMBL" id="JAUFQS010000015">
    <property type="protein sequence ID" value="MDN3688923.1"/>
    <property type="molecule type" value="Genomic_DNA"/>
</dbReference>
<dbReference type="RefSeq" id="WP_163387253.1">
    <property type="nucleotide sequence ID" value="NZ_JAUFQS010000015.1"/>
</dbReference>
<name>A0ABT8CAU6_9BACT</name>
<organism evidence="2 3">
    <name type="scientific">Cyclobacterium jeungdonense</name>
    <dbReference type="NCBI Taxonomy" id="708087"/>
    <lineage>
        <taxon>Bacteria</taxon>
        <taxon>Pseudomonadati</taxon>
        <taxon>Bacteroidota</taxon>
        <taxon>Cytophagia</taxon>
        <taxon>Cytophagales</taxon>
        <taxon>Cyclobacteriaceae</taxon>
        <taxon>Cyclobacterium</taxon>
    </lineage>
</organism>
<protein>
    <submittedName>
        <fullName evidence="2">Uncharacterized protein</fullName>
    </submittedName>
</protein>
<dbReference type="Proteomes" id="UP001236663">
    <property type="component" value="Unassembled WGS sequence"/>
</dbReference>
<evidence type="ECO:0000313" key="3">
    <source>
        <dbReference type="Proteomes" id="UP001236663"/>
    </source>
</evidence>
<gene>
    <name evidence="2" type="ORF">QWZ15_13870</name>
</gene>
<reference evidence="3" key="1">
    <citation type="journal article" date="2019" name="Int. J. Syst. Evol. Microbiol.">
        <title>The Global Catalogue of Microorganisms (GCM) 10K type strain sequencing project: providing services to taxonomists for standard genome sequencing and annotation.</title>
        <authorList>
            <consortium name="The Broad Institute Genomics Platform"/>
            <consortium name="The Broad Institute Genome Sequencing Center for Infectious Disease"/>
            <person name="Wu L."/>
            <person name="Ma J."/>
        </authorList>
    </citation>
    <scope>NUCLEOTIDE SEQUENCE [LARGE SCALE GENOMIC DNA]</scope>
    <source>
        <strain evidence="3">CECT 7706</strain>
    </source>
</reference>
<dbReference type="PROSITE" id="PS51257">
    <property type="entry name" value="PROKAR_LIPOPROTEIN"/>
    <property type="match status" value="1"/>
</dbReference>